<comment type="caution">
    <text evidence="15">The sequence shown here is derived from an EMBL/GenBank/DDBJ whole genome shotgun (WGS) entry which is preliminary data.</text>
</comment>
<evidence type="ECO:0000313" key="16">
    <source>
        <dbReference type="Proteomes" id="UP001558652"/>
    </source>
</evidence>
<evidence type="ECO:0000256" key="7">
    <source>
        <dbReference type="ARBA" id="ARBA00023128"/>
    </source>
</evidence>
<evidence type="ECO:0000256" key="5">
    <source>
        <dbReference type="ARBA" id="ARBA00022792"/>
    </source>
</evidence>
<evidence type="ECO:0000256" key="4">
    <source>
        <dbReference type="ARBA" id="ARBA00022787"/>
    </source>
</evidence>
<evidence type="ECO:0000313" key="15">
    <source>
        <dbReference type="EMBL" id="KAL1130281.1"/>
    </source>
</evidence>
<comment type="catalytic activity">
    <reaction evidence="12">
        <text>1,2-di-(9Z-octadecenoyl)-sn-glycero-3-phosphocholine + 1-hexadecanoyl-sn-glycero-3-phosphocholine = 1-hexadecanoyl-2-(9Z-octadecenoyl)-sn-glycero-3-phosphocholine + 1-(9Z-octadecenoyl)-sn-glycero-3-phosphocholine</text>
        <dbReference type="Rhea" id="RHEA:43816"/>
        <dbReference type="ChEBI" id="CHEBI:28610"/>
        <dbReference type="ChEBI" id="CHEBI:72998"/>
        <dbReference type="ChEBI" id="CHEBI:73001"/>
        <dbReference type="ChEBI" id="CHEBI:74669"/>
    </reaction>
    <physiologicalReaction direction="left-to-right" evidence="12">
        <dbReference type="Rhea" id="RHEA:43817"/>
    </physiologicalReaction>
    <physiologicalReaction direction="right-to-left" evidence="12">
        <dbReference type="Rhea" id="RHEA:43818"/>
    </physiologicalReaction>
</comment>
<keyword evidence="7" id="KW-0496">Mitochondrion</keyword>
<dbReference type="Pfam" id="PF01553">
    <property type="entry name" value="Acyltransferase"/>
    <property type="match status" value="1"/>
</dbReference>
<dbReference type="PANTHER" id="PTHR12497">
    <property type="entry name" value="TAZ PROTEIN TAFAZZIN"/>
    <property type="match status" value="1"/>
</dbReference>
<evidence type="ECO:0000256" key="2">
    <source>
        <dbReference type="ARBA" id="ARBA00010524"/>
    </source>
</evidence>
<keyword evidence="5" id="KW-0999">Mitochondrion inner membrane</keyword>
<evidence type="ECO:0000256" key="12">
    <source>
        <dbReference type="ARBA" id="ARBA00049543"/>
    </source>
</evidence>
<dbReference type="PANTHER" id="PTHR12497:SF0">
    <property type="entry name" value="TAFAZZIN"/>
    <property type="match status" value="1"/>
</dbReference>
<proteinExistence type="inferred from homology"/>
<reference evidence="15 16" key="1">
    <citation type="submission" date="2024-07" db="EMBL/GenBank/DDBJ databases">
        <title>Chromosome-level genome assembly of the water stick insect Ranatra chinensis (Heteroptera: Nepidae).</title>
        <authorList>
            <person name="Liu X."/>
        </authorList>
    </citation>
    <scope>NUCLEOTIDE SEQUENCE [LARGE SCALE GENOMIC DNA]</scope>
    <source>
        <strain evidence="15">Cailab_2021Rc</strain>
        <tissue evidence="15">Muscle</tissue>
    </source>
</reference>
<dbReference type="InterPro" id="IPR002123">
    <property type="entry name" value="Plipid/glycerol_acylTrfase"/>
</dbReference>
<evidence type="ECO:0000256" key="11">
    <source>
        <dbReference type="ARBA" id="ARBA00047906"/>
    </source>
</evidence>
<evidence type="ECO:0000256" key="1">
    <source>
        <dbReference type="ARBA" id="ARBA00004137"/>
    </source>
</evidence>
<dbReference type="SUPFAM" id="SSF69593">
    <property type="entry name" value="Glycerol-3-phosphate (1)-acyltransferase"/>
    <property type="match status" value="1"/>
</dbReference>
<accession>A0ABD0YGF7</accession>
<gene>
    <name evidence="15" type="ORF">AAG570_013219</name>
</gene>
<evidence type="ECO:0000256" key="13">
    <source>
        <dbReference type="RuleBase" id="RU365062"/>
    </source>
</evidence>
<evidence type="ECO:0000256" key="8">
    <source>
        <dbReference type="ARBA" id="ARBA00023136"/>
    </source>
</evidence>
<comment type="subcellular location">
    <subcellularLocation>
        <location evidence="1">Mitochondrion inner membrane</location>
        <topology evidence="1">Peripheral membrane protein</topology>
        <orientation evidence="1">Intermembrane side</orientation>
    </subcellularLocation>
    <subcellularLocation>
        <location evidence="10">Mitochondrion outer membrane</location>
        <topology evidence="10">Peripheral membrane protein</topology>
        <orientation evidence="10">Intermembrane side</orientation>
    </subcellularLocation>
</comment>
<name>A0ABD0YGF7_9HEMI</name>
<keyword evidence="6" id="KW-0443">Lipid metabolism</keyword>
<keyword evidence="3" id="KW-0808">Transferase</keyword>
<organism evidence="15 16">
    <name type="scientific">Ranatra chinensis</name>
    <dbReference type="NCBI Taxonomy" id="642074"/>
    <lineage>
        <taxon>Eukaryota</taxon>
        <taxon>Metazoa</taxon>
        <taxon>Ecdysozoa</taxon>
        <taxon>Arthropoda</taxon>
        <taxon>Hexapoda</taxon>
        <taxon>Insecta</taxon>
        <taxon>Pterygota</taxon>
        <taxon>Neoptera</taxon>
        <taxon>Paraneoptera</taxon>
        <taxon>Hemiptera</taxon>
        <taxon>Heteroptera</taxon>
        <taxon>Panheteroptera</taxon>
        <taxon>Nepomorpha</taxon>
        <taxon>Nepidae</taxon>
        <taxon>Ranatrinae</taxon>
        <taxon>Ranatra</taxon>
    </lineage>
</organism>
<dbReference type="PRINTS" id="PR00979">
    <property type="entry name" value="TAFAZZIN"/>
</dbReference>
<dbReference type="Proteomes" id="UP001558652">
    <property type="component" value="Unassembled WGS sequence"/>
</dbReference>
<dbReference type="GO" id="GO:0016746">
    <property type="term" value="F:acyltransferase activity"/>
    <property type="evidence" value="ECO:0007669"/>
    <property type="project" value="UniProtKB-KW"/>
</dbReference>
<evidence type="ECO:0000259" key="14">
    <source>
        <dbReference type="Pfam" id="PF01553"/>
    </source>
</evidence>
<dbReference type="GO" id="GO:0005741">
    <property type="term" value="C:mitochondrial outer membrane"/>
    <property type="evidence" value="ECO:0007669"/>
    <property type="project" value="UniProtKB-SubCell"/>
</dbReference>
<evidence type="ECO:0000256" key="3">
    <source>
        <dbReference type="ARBA" id="ARBA00022679"/>
    </source>
</evidence>
<protein>
    <recommendedName>
        <fullName evidence="13">Tafazzin family protein</fullName>
    </recommendedName>
</protein>
<dbReference type="GO" id="GO:0006629">
    <property type="term" value="P:lipid metabolic process"/>
    <property type="evidence" value="ECO:0007669"/>
    <property type="project" value="UniProtKB-KW"/>
</dbReference>
<dbReference type="GO" id="GO:0005743">
    <property type="term" value="C:mitochondrial inner membrane"/>
    <property type="evidence" value="ECO:0007669"/>
    <property type="project" value="UniProtKB-SubCell"/>
</dbReference>
<keyword evidence="8" id="KW-0472">Membrane</keyword>
<dbReference type="AlphaFoldDB" id="A0ABD0YGF7"/>
<comment type="catalytic activity">
    <reaction evidence="11">
        <text>1'-[1,2-diacyl-sn-glycero-3-phospho],3'-[1-acyl-sn-glycero-3-phospho]-glycerol + a 1,2-diacyl-sn-glycero-3-phosphocholine = a cardiolipin + a 1-acyl-sn-glycero-3-phosphocholine</text>
        <dbReference type="Rhea" id="RHEA:33731"/>
        <dbReference type="ChEBI" id="CHEBI:57643"/>
        <dbReference type="ChEBI" id="CHEBI:58168"/>
        <dbReference type="ChEBI" id="CHEBI:62237"/>
        <dbReference type="ChEBI" id="CHEBI:64743"/>
    </reaction>
    <physiologicalReaction direction="left-to-right" evidence="11">
        <dbReference type="Rhea" id="RHEA:33732"/>
    </physiologicalReaction>
    <physiologicalReaction direction="right-to-left" evidence="11">
        <dbReference type="Rhea" id="RHEA:33733"/>
    </physiologicalReaction>
</comment>
<feature type="domain" description="Phospholipid/glycerol acyltransferase" evidence="14">
    <location>
        <begin position="1"/>
        <end position="52"/>
    </location>
</feature>
<keyword evidence="4" id="KW-1000">Mitochondrion outer membrane</keyword>
<evidence type="ECO:0000256" key="9">
    <source>
        <dbReference type="ARBA" id="ARBA00023315"/>
    </source>
</evidence>
<evidence type="ECO:0000256" key="6">
    <source>
        <dbReference type="ARBA" id="ARBA00023098"/>
    </source>
</evidence>
<keyword evidence="16" id="KW-1185">Reference proteome</keyword>
<dbReference type="EMBL" id="JBFDAA010000008">
    <property type="protein sequence ID" value="KAL1130281.1"/>
    <property type="molecule type" value="Genomic_DNA"/>
</dbReference>
<dbReference type="CDD" id="cd07989">
    <property type="entry name" value="LPLAT_AGPAT-like"/>
    <property type="match status" value="1"/>
</dbReference>
<dbReference type="InterPro" id="IPR000872">
    <property type="entry name" value="Tafazzin"/>
</dbReference>
<sequence length="135" mass="15636">MNFCVNQLGRGHWIHIFPEGQVNMSKDFIRLKWGVGRLIYDSSLTPIVVPIWHIGFDEVLPNEPPYYLKFGKKITINFGSPIHLNHLIKQMKFDNVSPVFARKIITDLIHHELNSLQHETENLHYAKGNLNIPPS</sequence>
<evidence type="ECO:0000256" key="10">
    <source>
        <dbReference type="ARBA" id="ARBA00024323"/>
    </source>
</evidence>
<comment type="similarity">
    <text evidence="2 13">Belongs to the taffazin family.</text>
</comment>
<keyword evidence="9" id="KW-0012">Acyltransferase</keyword>